<keyword evidence="4 8" id="KW-0808">Transferase</keyword>
<dbReference type="STRING" id="320787.CA2015_4436"/>
<dbReference type="KEGG" id="camu:CA2015_4436"/>
<dbReference type="UniPathway" id="UPA00079">
    <property type="reaction ID" value="UER00168"/>
</dbReference>
<evidence type="ECO:0000256" key="4">
    <source>
        <dbReference type="ARBA" id="ARBA00022679"/>
    </source>
</evidence>
<feature type="transmembrane region" description="Helical" evidence="8">
    <location>
        <begin position="178"/>
        <end position="197"/>
    </location>
</feature>
<dbReference type="PIRSF" id="PIRSF005355">
    <property type="entry name" value="UBIAD1"/>
    <property type="match status" value="1"/>
</dbReference>
<evidence type="ECO:0000256" key="1">
    <source>
        <dbReference type="ARBA" id="ARBA00004141"/>
    </source>
</evidence>
<keyword evidence="11" id="KW-1185">Reference proteome</keyword>
<evidence type="ECO:0000256" key="8">
    <source>
        <dbReference type="HAMAP-Rule" id="MF_01937"/>
    </source>
</evidence>
<comment type="pathway">
    <text evidence="8">Quinol/quinone metabolism; menaquinone biosynthesis; menaquinol from 1,4-dihydroxy-2-naphthoate: step 1/2.</text>
</comment>
<feature type="transmembrane region" description="Helical" evidence="8">
    <location>
        <begin position="279"/>
        <end position="300"/>
    </location>
</feature>
<dbReference type="InterPro" id="IPR026046">
    <property type="entry name" value="UBIAD1"/>
</dbReference>
<keyword evidence="5 8" id="KW-0812">Transmembrane</keyword>
<dbReference type="AlphaFoldDB" id="A0A0H4PL73"/>
<feature type="transmembrane region" description="Helical" evidence="8">
    <location>
        <begin position="226"/>
        <end position="244"/>
    </location>
</feature>
<organism evidence="10 11">
    <name type="scientific">Cyclobacterium amurskyense</name>
    <dbReference type="NCBI Taxonomy" id="320787"/>
    <lineage>
        <taxon>Bacteria</taxon>
        <taxon>Pseudomonadati</taxon>
        <taxon>Bacteroidota</taxon>
        <taxon>Cytophagia</taxon>
        <taxon>Cytophagales</taxon>
        <taxon>Cyclobacteriaceae</taxon>
        <taxon>Cyclobacterium</taxon>
    </lineage>
</organism>
<feature type="transmembrane region" description="Helical" evidence="8">
    <location>
        <begin position="122"/>
        <end position="142"/>
    </location>
</feature>
<comment type="function">
    <text evidence="8">Conversion of 1,4-dihydroxy-2-naphthoate (DHNA) to demethylmenaquinone (DMK).</text>
</comment>
<dbReference type="GO" id="GO:0042371">
    <property type="term" value="P:vitamin K biosynthetic process"/>
    <property type="evidence" value="ECO:0007669"/>
    <property type="project" value="TreeGrafter"/>
</dbReference>
<evidence type="ECO:0000313" key="11">
    <source>
        <dbReference type="Proteomes" id="UP000036520"/>
    </source>
</evidence>
<protein>
    <recommendedName>
        <fullName evidence="8 9">1,4-dihydroxy-2-naphthoate octaprenyltransferase</fullName>
        <shortName evidence="8">DHNA-octaprenyltransferase</shortName>
        <ecNumber evidence="8 9">2.5.1.74</ecNumber>
    </recommendedName>
</protein>
<evidence type="ECO:0000256" key="9">
    <source>
        <dbReference type="NCBIfam" id="TIGR00751"/>
    </source>
</evidence>
<dbReference type="PANTHER" id="PTHR13929">
    <property type="entry name" value="1,4-DIHYDROXY-2-NAPHTHOATE OCTAPRENYLTRANSFERASE"/>
    <property type="match status" value="1"/>
</dbReference>
<dbReference type="GO" id="GO:0005886">
    <property type="term" value="C:plasma membrane"/>
    <property type="evidence" value="ECO:0007669"/>
    <property type="project" value="UniProtKB-SubCell"/>
</dbReference>
<evidence type="ECO:0000256" key="2">
    <source>
        <dbReference type="ARBA" id="ARBA00022428"/>
    </source>
</evidence>
<evidence type="ECO:0000256" key="3">
    <source>
        <dbReference type="ARBA" id="ARBA00022475"/>
    </source>
</evidence>
<dbReference type="RefSeq" id="WP_048643843.1">
    <property type="nucleotide sequence ID" value="NZ_CAXBGM010000037.1"/>
</dbReference>
<dbReference type="Pfam" id="PF01040">
    <property type="entry name" value="UbiA"/>
    <property type="match status" value="1"/>
</dbReference>
<dbReference type="CDD" id="cd13962">
    <property type="entry name" value="PT_UbiA_UBIAD1"/>
    <property type="match status" value="1"/>
</dbReference>
<dbReference type="InterPro" id="IPR000537">
    <property type="entry name" value="UbiA_prenyltransferase"/>
</dbReference>
<dbReference type="HAMAP" id="MF_01937">
    <property type="entry name" value="MenA_1"/>
    <property type="match status" value="1"/>
</dbReference>
<evidence type="ECO:0000256" key="6">
    <source>
        <dbReference type="ARBA" id="ARBA00022989"/>
    </source>
</evidence>
<evidence type="ECO:0000313" key="10">
    <source>
        <dbReference type="EMBL" id="AKP53778.1"/>
    </source>
</evidence>
<dbReference type="NCBIfam" id="TIGR00751">
    <property type="entry name" value="menA"/>
    <property type="match status" value="1"/>
</dbReference>
<dbReference type="PANTHER" id="PTHR13929:SF0">
    <property type="entry name" value="UBIA PRENYLTRANSFERASE DOMAIN-CONTAINING PROTEIN 1"/>
    <property type="match status" value="1"/>
</dbReference>
<proteinExistence type="inferred from homology"/>
<comment type="similarity">
    <text evidence="8">Belongs to the MenA family. Type 1 subfamily.</text>
</comment>
<dbReference type="OrthoDB" id="9767568at2"/>
<accession>A0A0H4PL73</accession>
<comment type="catalytic activity">
    <reaction evidence="8">
        <text>an all-trans-polyprenyl diphosphate + 1,4-dihydroxy-2-naphthoate + H(+) = a 2-demethylmenaquinol + CO2 + diphosphate</text>
        <dbReference type="Rhea" id="RHEA:26478"/>
        <dbReference type="Rhea" id="RHEA-COMP:9563"/>
        <dbReference type="Rhea" id="RHEA-COMP:9564"/>
        <dbReference type="ChEBI" id="CHEBI:11173"/>
        <dbReference type="ChEBI" id="CHEBI:15378"/>
        <dbReference type="ChEBI" id="CHEBI:16526"/>
        <dbReference type="ChEBI" id="CHEBI:33019"/>
        <dbReference type="ChEBI" id="CHEBI:55437"/>
        <dbReference type="ChEBI" id="CHEBI:58914"/>
        <dbReference type="EC" id="2.5.1.74"/>
    </reaction>
</comment>
<dbReference type="GO" id="GO:0009234">
    <property type="term" value="P:menaquinone biosynthetic process"/>
    <property type="evidence" value="ECO:0007669"/>
    <property type="project" value="UniProtKB-UniRule"/>
</dbReference>
<dbReference type="Proteomes" id="UP000036520">
    <property type="component" value="Chromosome"/>
</dbReference>
<dbReference type="GO" id="GO:0046428">
    <property type="term" value="F:1,4-dihydroxy-2-naphthoate polyprenyltransferase activity"/>
    <property type="evidence" value="ECO:0007669"/>
    <property type="project" value="UniProtKB-UniRule"/>
</dbReference>
<keyword evidence="3 8" id="KW-1003">Cell membrane</keyword>
<gene>
    <name evidence="8" type="primary">menA</name>
    <name evidence="10" type="ORF">CA2015_4436</name>
</gene>
<keyword evidence="2 8" id="KW-0474">Menaquinone biosynthesis</keyword>
<reference evidence="10 11" key="1">
    <citation type="submission" date="2015-07" db="EMBL/GenBank/DDBJ databases">
        <authorList>
            <person name="Kim K.M."/>
        </authorList>
    </citation>
    <scope>NUCLEOTIDE SEQUENCE [LARGE SCALE GENOMIC DNA]</scope>
    <source>
        <strain evidence="10 11">KCTC 12363</strain>
    </source>
</reference>
<dbReference type="PATRIC" id="fig|320787.5.peg.4866"/>
<evidence type="ECO:0000256" key="5">
    <source>
        <dbReference type="ARBA" id="ARBA00022692"/>
    </source>
</evidence>
<sequence>MTITTKKQAWIHALRLRTLPLALSSIFMGSFIAFQKSGFRWSILLLAAVTTTLLQILSNLANDYGDSINGADHDGRQGPVRAVQSGLIQASEMKIAVIIFSALSLISGLILLIIALEDIYKFLLFLGIGILAIIAAIAYTSGKKPYGYAGLGDISVFLFFGCVGVMGTYYLHTLTFDPSLWLPAASIGLLSTAVLNINNIRDIESDKVAGKLSIPVRIGKKAAQTYHWTLIVSALILLFVFIIIEQAYGALAFLLMAPSILKTGWAVGKFETPEKLDPYLKIMAFSTLFCVLFFGIGWMIF</sequence>
<feature type="transmembrane region" description="Helical" evidence="8">
    <location>
        <begin position="12"/>
        <end position="33"/>
    </location>
</feature>
<feature type="transmembrane region" description="Helical" evidence="8">
    <location>
        <begin position="39"/>
        <end position="57"/>
    </location>
</feature>
<feature type="transmembrane region" description="Helical" evidence="8">
    <location>
        <begin position="95"/>
        <end position="116"/>
    </location>
</feature>
<keyword evidence="6 8" id="KW-1133">Transmembrane helix</keyword>
<feature type="transmembrane region" description="Helical" evidence="8">
    <location>
        <begin position="154"/>
        <end position="172"/>
    </location>
</feature>
<dbReference type="InterPro" id="IPR044878">
    <property type="entry name" value="UbiA_sf"/>
</dbReference>
<dbReference type="EC" id="2.5.1.74" evidence="8 9"/>
<comment type="subcellular location">
    <subcellularLocation>
        <location evidence="8">Cell membrane</location>
        <topology evidence="8">Multi-pass membrane protein</topology>
    </subcellularLocation>
    <subcellularLocation>
        <location evidence="1">Membrane</location>
        <topology evidence="1">Multi-pass membrane protein</topology>
    </subcellularLocation>
</comment>
<name>A0A0H4PL73_9BACT</name>
<dbReference type="EMBL" id="CP012040">
    <property type="protein sequence ID" value="AKP53778.1"/>
    <property type="molecule type" value="Genomic_DNA"/>
</dbReference>
<dbReference type="Gene3D" id="1.10.357.140">
    <property type="entry name" value="UbiA prenyltransferase"/>
    <property type="match status" value="1"/>
</dbReference>
<evidence type="ECO:0000256" key="7">
    <source>
        <dbReference type="ARBA" id="ARBA00023136"/>
    </source>
</evidence>
<dbReference type="InterPro" id="IPR004657">
    <property type="entry name" value="MenA"/>
</dbReference>
<keyword evidence="7 8" id="KW-0472">Membrane</keyword>
<dbReference type="NCBIfam" id="NF004750">
    <property type="entry name" value="PRK06080.1-2"/>
    <property type="match status" value="1"/>
</dbReference>